<evidence type="ECO:0000256" key="1">
    <source>
        <dbReference type="ARBA" id="ARBA00022527"/>
    </source>
</evidence>
<evidence type="ECO:0000256" key="3">
    <source>
        <dbReference type="ARBA" id="ARBA00022741"/>
    </source>
</evidence>
<keyword evidence="7" id="KW-1185">Reference proteome</keyword>
<keyword evidence="5" id="KW-0067">ATP-binding</keyword>
<dbReference type="PANTHER" id="PTHR24058:SF103">
    <property type="entry name" value="SERINE_THREONINE-PROTEIN KINASE PRP4 HOMOLOG"/>
    <property type="match status" value="1"/>
</dbReference>
<name>A0AAF0AYX3_9SCHI</name>
<dbReference type="InterPro" id="IPR011009">
    <property type="entry name" value="Kinase-like_dom_sf"/>
</dbReference>
<dbReference type="PANTHER" id="PTHR24058">
    <property type="entry name" value="DUAL SPECIFICITY PROTEIN KINASE"/>
    <property type="match status" value="1"/>
</dbReference>
<protein>
    <submittedName>
        <fullName evidence="6">CMGC/DYRK/PRP4 protein kinase Prp4-like</fullName>
    </submittedName>
</protein>
<keyword evidence="3" id="KW-0547">Nucleotide-binding</keyword>
<evidence type="ECO:0000313" key="6">
    <source>
        <dbReference type="EMBL" id="WBW74883.1"/>
    </source>
</evidence>
<evidence type="ECO:0000313" key="7">
    <source>
        <dbReference type="Proteomes" id="UP001212411"/>
    </source>
</evidence>
<organism evidence="6 7">
    <name type="scientific">Schizosaccharomyces osmophilus</name>
    <dbReference type="NCBI Taxonomy" id="2545709"/>
    <lineage>
        <taxon>Eukaryota</taxon>
        <taxon>Fungi</taxon>
        <taxon>Dikarya</taxon>
        <taxon>Ascomycota</taxon>
        <taxon>Taphrinomycotina</taxon>
        <taxon>Schizosaccharomycetes</taxon>
        <taxon>Schizosaccharomycetales</taxon>
        <taxon>Schizosaccharomycetaceae</taxon>
        <taxon>Schizosaccharomyces</taxon>
    </lineage>
</organism>
<dbReference type="KEGG" id="som:SOMG_04788"/>
<dbReference type="InterPro" id="IPR050494">
    <property type="entry name" value="Ser_Thr_dual-spec_kinase"/>
</dbReference>
<dbReference type="AlphaFoldDB" id="A0AAF0AYX3"/>
<proteinExistence type="predicted"/>
<reference evidence="6 7" key="1">
    <citation type="journal article" date="2023" name="G3 (Bethesda)">
        <title>A high-quality reference genome for the fission yeast Schizosaccharomyces osmophilus.</title>
        <authorList>
            <person name="Jia G.S."/>
            <person name="Zhang W.C."/>
            <person name="Liang Y."/>
            <person name="Liu X.H."/>
            <person name="Rhind N."/>
            <person name="Pidoux A."/>
            <person name="Brysch-Herzberg M."/>
            <person name="Du L.L."/>
        </authorList>
    </citation>
    <scope>NUCLEOTIDE SEQUENCE [LARGE SCALE GENOMIC DNA]</scope>
    <source>
        <strain evidence="6 7">CBS 15793</strain>
    </source>
</reference>
<dbReference type="GeneID" id="80878255"/>
<evidence type="ECO:0000256" key="4">
    <source>
        <dbReference type="ARBA" id="ARBA00022777"/>
    </source>
</evidence>
<evidence type="ECO:0000256" key="2">
    <source>
        <dbReference type="ARBA" id="ARBA00022679"/>
    </source>
</evidence>
<sequence>MLRLMMECKGKFSHKMLKRSQFTFDNFDENYNFINKELDPISGQETQRILNFSKPVRDIKFRLMDVLASTNEEVVIQQDFILLLEQCLELNPEKRITPKEALKHPFFKNSRPFR</sequence>
<dbReference type="SUPFAM" id="SSF56112">
    <property type="entry name" value="Protein kinase-like (PK-like)"/>
    <property type="match status" value="1"/>
</dbReference>
<dbReference type="RefSeq" id="XP_056039126.1">
    <property type="nucleotide sequence ID" value="XM_056183566.1"/>
</dbReference>
<dbReference type="EMBL" id="CP115613">
    <property type="protein sequence ID" value="WBW74883.1"/>
    <property type="molecule type" value="Genomic_DNA"/>
</dbReference>
<keyword evidence="4 6" id="KW-0418">Kinase</keyword>
<gene>
    <name evidence="6" type="ORF">SOMG_04788</name>
</gene>
<dbReference type="Proteomes" id="UP001212411">
    <property type="component" value="Chromosome 3"/>
</dbReference>
<dbReference type="GO" id="GO:0004674">
    <property type="term" value="F:protein serine/threonine kinase activity"/>
    <property type="evidence" value="ECO:0007669"/>
    <property type="project" value="UniProtKB-KW"/>
</dbReference>
<dbReference type="Gene3D" id="1.10.510.10">
    <property type="entry name" value="Transferase(Phosphotransferase) domain 1"/>
    <property type="match status" value="1"/>
</dbReference>
<dbReference type="GO" id="GO:0005524">
    <property type="term" value="F:ATP binding"/>
    <property type="evidence" value="ECO:0007669"/>
    <property type="project" value="UniProtKB-KW"/>
</dbReference>
<accession>A0AAF0AYX3</accession>
<keyword evidence="2" id="KW-0808">Transferase</keyword>
<keyword evidence="1" id="KW-0723">Serine/threonine-protein kinase</keyword>
<evidence type="ECO:0000256" key="5">
    <source>
        <dbReference type="ARBA" id="ARBA00022840"/>
    </source>
</evidence>